<feature type="domain" description="J" evidence="2">
    <location>
        <begin position="153"/>
        <end position="210"/>
    </location>
</feature>
<dbReference type="Pfam" id="PF00226">
    <property type="entry name" value="DnaJ"/>
    <property type="match status" value="1"/>
</dbReference>
<dbReference type="Proteomes" id="UP001595796">
    <property type="component" value="Unassembled WGS sequence"/>
</dbReference>
<organism evidence="3 4">
    <name type="scientific">Flaviflagellibacter deserti</name>
    <dbReference type="NCBI Taxonomy" id="2267266"/>
    <lineage>
        <taxon>Bacteria</taxon>
        <taxon>Pseudomonadati</taxon>
        <taxon>Pseudomonadota</taxon>
        <taxon>Alphaproteobacteria</taxon>
        <taxon>Hyphomicrobiales</taxon>
        <taxon>Flaviflagellibacter</taxon>
    </lineage>
</organism>
<gene>
    <name evidence="3" type="ORF">ACFPFW_11145</name>
</gene>
<keyword evidence="4" id="KW-1185">Reference proteome</keyword>
<dbReference type="CDD" id="cd06257">
    <property type="entry name" value="DnaJ"/>
    <property type="match status" value="1"/>
</dbReference>
<protein>
    <submittedName>
        <fullName evidence="3">J domain-containing protein</fullName>
    </submittedName>
</protein>
<evidence type="ECO:0000313" key="3">
    <source>
        <dbReference type="EMBL" id="MFC5068565.1"/>
    </source>
</evidence>
<reference evidence="4" key="1">
    <citation type="journal article" date="2019" name="Int. J. Syst. Evol. Microbiol.">
        <title>The Global Catalogue of Microorganisms (GCM) 10K type strain sequencing project: providing services to taxonomists for standard genome sequencing and annotation.</title>
        <authorList>
            <consortium name="The Broad Institute Genomics Platform"/>
            <consortium name="The Broad Institute Genome Sequencing Center for Infectious Disease"/>
            <person name="Wu L."/>
            <person name="Ma J."/>
        </authorList>
    </citation>
    <scope>NUCLEOTIDE SEQUENCE [LARGE SCALE GENOMIC DNA]</scope>
    <source>
        <strain evidence="4">CGMCC 1.16444</strain>
    </source>
</reference>
<proteinExistence type="predicted"/>
<dbReference type="SUPFAM" id="SSF46565">
    <property type="entry name" value="Chaperone J-domain"/>
    <property type="match status" value="1"/>
</dbReference>
<sequence>MKLDSPWFDRIRAARKPTAAEAQAKPGMCEHPGCADKGDFRAPKGRDREGQYWRFCFQHVREYNQSFNYFRDMPDDAVAAWQKDSLTGHRPTWTMGVNRAAGGKVPPRPHSSHPRFGNWDFADPFNVFGGDAEARRPEPEAPRRRALKKVERNSLIELGLEESASGEEIKARFKTLVKRLHPDANGGDRATEDKLRAVIQAYNYLKQAGLC</sequence>
<evidence type="ECO:0000259" key="2">
    <source>
        <dbReference type="PROSITE" id="PS50076"/>
    </source>
</evidence>
<evidence type="ECO:0000256" key="1">
    <source>
        <dbReference type="SAM" id="MobiDB-lite"/>
    </source>
</evidence>
<dbReference type="InterPro" id="IPR036869">
    <property type="entry name" value="J_dom_sf"/>
</dbReference>
<dbReference type="PROSITE" id="PS50076">
    <property type="entry name" value="DNAJ_2"/>
    <property type="match status" value="1"/>
</dbReference>
<dbReference type="PRINTS" id="PR00625">
    <property type="entry name" value="JDOMAIN"/>
</dbReference>
<evidence type="ECO:0000313" key="4">
    <source>
        <dbReference type="Proteomes" id="UP001595796"/>
    </source>
</evidence>
<dbReference type="InterPro" id="IPR001623">
    <property type="entry name" value="DnaJ_domain"/>
</dbReference>
<dbReference type="SMART" id="SM00271">
    <property type="entry name" value="DnaJ"/>
    <property type="match status" value="1"/>
</dbReference>
<dbReference type="EMBL" id="JBHSJF010000006">
    <property type="protein sequence ID" value="MFC5068565.1"/>
    <property type="molecule type" value="Genomic_DNA"/>
</dbReference>
<dbReference type="Gene3D" id="1.10.287.110">
    <property type="entry name" value="DnaJ domain"/>
    <property type="match status" value="1"/>
</dbReference>
<accession>A0ABV9Z0J4</accession>
<name>A0ABV9Z0J4_9HYPH</name>
<dbReference type="RefSeq" id="WP_114957944.1">
    <property type="nucleotide sequence ID" value="NZ_JBHSJF010000006.1"/>
</dbReference>
<feature type="region of interest" description="Disordered" evidence="1">
    <location>
        <begin position="16"/>
        <end position="36"/>
    </location>
</feature>
<comment type="caution">
    <text evidence="3">The sequence shown here is derived from an EMBL/GenBank/DDBJ whole genome shotgun (WGS) entry which is preliminary data.</text>
</comment>